<keyword evidence="2" id="KW-1185">Reference proteome</keyword>
<comment type="caution">
    <text evidence="1">The sequence shown here is derived from an EMBL/GenBank/DDBJ whole genome shotgun (WGS) entry which is preliminary data.</text>
</comment>
<proteinExistence type="predicted"/>
<dbReference type="Proteomes" id="UP000183471">
    <property type="component" value="Unassembled WGS sequence"/>
</dbReference>
<evidence type="ECO:0000313" key="1">
    <source>
        <dbReference type="EMBL" id="SDQ86398.1"/>
    </source>
</evidence>
<protein>
    <submittedName>
        <fullName evidence="1">Uncharacterized protein</fullName>
    </submittedName>
</protein>
<accession>A0ABY0THY0</accession>
<reference evidence="1 2" key="1">
    <citation type="submission" date="2016-10" db="EMBL/GenBank/DDBJ databases">
        <authorList>
            <person name="Varghese N."/>
            <person name="Submissions S."/>
        </authorList>
    </citation>
    <scope>NUCLEOTIDE SEQUENCE [LARGE SCALE GENOMIC DNA]</scope>
    <source>
        <strain evidence="1 2">Nl1</strain>
    </source>
</reference>
<gene>
    <name evidence="1" type="ORF">SAMN05216402_2595</name>
</gene>
<dbReference type="EMBL" id="FNKY01000001">
    <property type="protein sequence ID" value="SDQ86398.1"/>
    <property type="molecule type" value="Genomic_DNA"/>
</dbReference>
<name>A0ABY0THY0_9PROT</name>
<organism evidence="1 2">
    <name type="scientific">Nitrosospira multiformis</name>
    <dbReference type="NCBI Taxonomy" id="1231"/>
    <lineage>
        <taxon>Bacteria</taxon>
        <taxon>Pseudomonadati</taxon>
        <taxon>Pseudomonadota</taxon>
        <taxon>Betaproteobacteria</taxon>
        <taxon>Nitrosomonadales</taxon>
        <taxon>Nitrosomonadaceae</taxon>
        <taxon>Nitrosospira</taxon>
    </lineage>
</organism>
<sequence>MIHRDFVHHFTFIVRVSLLADELLGSYGTWPCSNPLEWNDHSASLRLAPGTERTRILHPVQLPDLGWKE</sequence>
<evidence type="ECO:0000313" key="2">
    <source>
        <dbReference type="Proteomes" id="UP000183471"/>
    </source>
</evidence>